<dbReference type="OrthoDB" id="9802147at2"/>
<dbReference type="SUPFAM" id="SSF51419">
    <property type="entry name" value="PLP-binding barrel"/>
    <property type="match status" value="1"/>
</dbReference>
<evidence type="ECO:0000259" key="6">
    <source>
        <dbReference type="Pfam" id="PF02784"/>
    </source>
</evidence>
<feature type="modified residue" description="N6-(pyridoxal phosphate)lysine" evidence="3">
    <location>
        <position position="71"/>
    </location>
</feature>
<comment type="similarity">
    <text evidence="4">Belongs to the Orn/Lys/Arg decarboxylase class-II family.</text>
</comment>
<dbReference type="PRINTS" id="PR01179">
    <property type="entry name" value="ODADCRBXLASE"/>
</dbReference>
<dbReference type="GO" id="GO:0009089">
    <property type="term" value="P:lysine biosynthetic process via diaminopimelate"/>
    <property type="evidence" value="ECO:0007669"/>
    <property type="project" value="TreeGrafter"/>
</dbReference>
<dbReference type="AlphaFoldDB" id="A0A8H2JP04"/>
<evidence type="ECO:0000256" key="1">
    <source>
        <dbReference type="ARBA" id="ARBA00001933"/>
    </source>
</evidence>
<dbReference type="Pfam" id="PF02784">
    <property type="entry name" value="Orn_Arg_deC_N"/>
    <property type="match status" value="1"/>
</dbReference>
<evidence type="ECO:0000259" key="5">
    <source>
        <dbReference type="Pfam" id="PF00278"/>
    </source>
</evidence>
<name>A0A8H2JP04_9GAMM</name>
<feature type="domain" description="Orn/DAP/Arg decarboxylase 2 N-terminal" evidence="6">
    <location>
        <begin position="49"/>
        <end position="299"/>
    </location>
</feature>
<dbReference type="InterPro" id="IPR022643">
    <property type="entry name" value="De-COase2_C"/>
</dbReference>
<dbReference type="InterPro" id="IPR017530">
    <property type="entry name" value="DCO2ase_PEP1"/>
</dbReference>
<evidence type="ECO:0000256" key="3">
    <source>
        <dbReference type="PIRSR" id="PIRSR600183-50"/>
    </source>
</evidence>
<organism evidence="7 8">
    <name type="scientific">Colwellia ponticola</name>
    <dbReference type="NCBI Taxonomy" id="2304625"/>
    <lineage>
        <taxon>Bacteria</taxon>
        <taxon>Pseudomonadati</taxon>
        <taxon>Pseudomonadota</taxon>
        <taxon>Gammaproteobacteria</taxon>
        <taxon>Alteromonadales</taxon>
        <taxon>Colwelliaceae</taxon>
        <taxon>Colwellia</taxon>
    </lineage>
</organism>
<dbReference type="Pfam" id="PF00278">
    <property type="entry name" value="Orn_DAP_Arg_deC"/>
    <property type="match status" value="1"/>
</dbReference>
<evidence type="ECO:0000313" key="8">
    <source>
        <dbReference type="Proteomes" id="UP000307702"/>
    </source>
</evidence>
<evidence type="ECO:0000256" key="4">
    <source>
        <dbReference type="RuleBase" id="RU003737"/>
    </source>
</evidence>
<dbReference type="InterPro" id="IPR009006">
    <property type="entry name" value="Ala_racemase/Decarboxylase_C"/>
</dbReference>
<dbReference type="Proteomes" id="UP000307702">
    <property type="component" value="Unassembled WGS sequence"/>
</dbReference>
<protein>
    <submittedName>
        <fullName evidence="7">Pyridoxal-dependent decarboxylase, exosortase A system-associated</fullName>
    </submittedName>
</protein>
<sequence>MEALTNHLPTSLKDSLPINGELYVGNMPLNHIEKLVSHTPFYAYDRQLIINKVTQLITTLPKEISLHYAIKANPYPSLVQLMATQVTGFDVASKKEMLLALQTGMAAKNISFAGPGKTMQDIEAAIIAGVTLHVESIGEIAKVKKIAEQLHIKADIAIRVNPAFELKSSGMKMSGGAKPFGIDEEQIAQVLMNLPLAQVNLRGFHIFAGSQNLNANAIICAQQQTFALAEQLITLTKKVTKLEIEYLNIGGGFGIPYFSNDNSLDINAIAGNLQTLLQQYKTISSNVEVILELGRYLVAEAGVYVCKIVDKKVSRGTTYLVCDGGLHHHLANSGNFGQVIRKNYPVAIGNKFITHKSNSICSNELKVQPALEQVNIVGPLCTPLDILADKVKLPKANVDDYVVVFQSGAYGASASPKDFLSQTQLSEILL</sequence>
<dbReference type="EMBL" id="SZVP01000001">
    <property type="protein sequence ID" value="TMM47697.1"/>
    <property type="molecule type" value="Genomic_DNA"/>
</dbReference>
<evidence type="ECO:0000313" key="7">
    <source>
        <dbReference type="EMBL" id="TMM47697.1"/>
    </source>
</evidence>
<dbReference type="Gene3D" id="2.40.37.10">
    <property type="entry name" value="Lyase, Ornithine Decarboxylase, Chain A, domain 1"/>
    <property type="match status" value="1"/>
</dbReference>
<dbReference type="InterPro" id="IPR022644">
    <property type="entry name" value="De-COase2_N"/>
</dbReference>
<dbReference type="CDD" id="cd06839">
    <property type="entry name" value="PLPDE_III_Btrk_like"/>
    <property type="match status" value="1"/>
</dbReference>
<evidence type="ECO:0000256" key="2">
    <source>
        <dbReference type="ARBA" id="ARBA00022898"/>
    </source>
</evidence>
<keyword evidence="8" id="KW-1185">Reference proteome</keyword>
<keyword evidence="2 3" id="KW-0663">Pyridoxal phosphate</keyword>
<comment type="caution">
    <text evidence="7">The sequence shown here is derived from an EMBL/GenBank/DDBJ whole genome shotgun (WGS) entry which is preliminary data.</text>
</comment>
<dbReference type="NCBIfam" id="TIGR03099">
    <property type="entry name" value="dCO2ase_PEP1"/>
    <property type="match status" value="1"/>
</dbReference>
<proteinExistence type="inferred from homology"/>
<feature type="active site" description="Proton donor" evidence="3">
    <location>
        <position position="381"/>
    </location>
</feature>
<dbReference type="InterPro" id="IPR000183">
    <property type="entry name" value="Orn/DAP/Arg_de-COase"/>
</dbReference>
<feature type="domain" description="Orn/DAP/Arg decarboxylase 2 C-terminal" evidence="5">
    <location>
        <begin position="42"/>
        <end position="408"/>
    </location>
</feature>
<dbReference type="SUPFAM" id="SSF50621">
    <property type="entry name" value="Alanine racemase C-terminal domain-like"/>
    <property type="match status" value="1"/>
</dbReference>
<dbReference type="Gene3D" id="3.20.20.10">
    <property type="entry name" value="Alanine racemase"/>
    <property type="match status" value="1"/>
</dbReference>
<dbReference type="InterPro" id="IPR029066">
    <property type="entry name" value="PLP-binding_barrel"/>
</dbReference>
<gene>
    <name evidence="7" type="ORF">FCS21_01595</name>
</gene>
<dbReference type="PANTHER" id="PTHR43727">
    <property type="entry name" value="DIAMINOPIMELATE DECARBOXYLASE"/>
    <property type="match status" value="1"/>
</dbReference>
<comment type="cofactor">
    <cofactor evidence="1 3">
        <name>pyridoxal 5'-phosphate</name>
        <dbReference type="ChEBI" id="CHEBI:597326"/>
    </cofactor>
</comment>
<dbReference type="PANTHER" id="PTHR43727:SF2">
    <property type="entry name" value="GROUP IV DECARBOXYLASE"/>
    <property type="match status" value="1"/>
</dbReference>
<dbReference type="GO" id="GO:0008836">
    <property type="term" value="F:diaminopimelate decarboxylase activity"/>
    <property type="evidence" value="ECO:0007669"/>
    <property type="project" value="TreeGrafter"/>
</dbReference>
<dbReference type="RefSeq" id="WP_138620230.1">
    <property type="nucleotide sequence ID" value="NZ_SZVP01000001.1"/>
</dbReference>
<accession>A0A8H2JP04</accession>
<reference evidence="7 8" key="1">
    <citation type="submission" date="2019-05" db="EMBL/GenBank/DDBJ databases">
        <title>Colwellia ponticola sp. nov., isolated from seawater.</title>
        <authorList>
            <person name="Yoon J.-H."/>
        </authorList>
    </citation>
    <scope>NUCLEOTIDE SEQUENCE [LARGE SCALE GENOMIC DNA]</scope>
    <source>
        <strain evidence="7 8">OISW-25</strain>
    </source>
</reference>